<evidence type="ECO:0000256" key="3">
    <source>
        <dbReference type="ARBA" id="ARBA00022490"/>
    </source>
</evidence>
<dbReference type="OrthoDB" id="5372507at2759"/>
<dbReference type="GeneID" id="25412174"/>
<keyword evidence="8" id="KW-0206">Cytoskeleton</keyword>
<evidence type="ECO:0000256" key="10">
    <source>
        <dbReference type="SAM" id="Coils"/>
    </source>
</evidence>
<evidence type="ECO:0000256" key="9">
    <source>
        <dbReference type="ARBA" id="ARBA00023306"/>
    </source>
</evidence>
<dbReference type="GO" id="GO:0005819">
    <property type="term" value="C:spindle"/>
    <property type="evidence" value="ECO:0007669"/>
    <property type="project" value="UniProtKB-SubCell"/>
</dbReference>
<accession>A0A074W8W8</accession>
<evidence type="ECO:0000256" key="2">
    <source>
        <dbReference type="ARBA" id="ARBA00005479"/>
    </source>
</evidence>
<dbReference type="RefSeq" id="XP_013423625.1">
    <property type="nucleotide sequence ID" value="XM_013568171.1"/>
</dbReference>
<keyword evidence="6" id="KW-0498">Mitosis</keyword>
<dbReference type="GO" id="GO:0051225">
    <property type="term" value="P:spindle assembly"/>
    <property type="evidence" value="ECO:0007669"/>
    <property type="project" value="InterPro"/>
</dbReference>
<evidence type="ECO:0000256" key="8">
    <source>
        <dbReference type="ARBA" id="ARBA00023212"/>
    </source>
</evidence>
<keyword evidence="4" id="KW-0132">Cell division</keyword>
<comment type="similarity">
    <text evidence="2">Belongs to the HAUS1 family.</text>
</comment>
<proteinExistence type="inferred from homology"/>
<keyword evidence="5" id="KW-0493">Microtubule</keyword>
<organism evidence="11 12">
    <name type="scientific">Aureobasidium namibiae CBS 147.97</name>
    <dbReference type="NCBI Taxonomy" id="1043004"/>
    <lineage>
        <taxon>Eukaryota</taxon>
        <taxon>Fungi</taxon>
        <taxon>Dikarya</taxon>
        <taxon>Ascomycota</taxon>
        <taxon>Pezizomycotina</taxon>
        <taxon>Dothideomycetes</taxon>
        <taxon>Dothideomycetidae</taxon>
        <taxon>Dothideales</taxon>
        <taxon>Saccotheciaceae</taxon>
        <taxon>Aureobasidium</taxon>
    </lineage>
</organism>
<dbReference type="Pfam" id="PF25762">
    <property type="entry name" value="HAUS1"/>
    <property type="match status" value="1"/>
</dbReference>
<name>A0A074W8W8_9PEZI</name>
<feature type="coiled-coil region" evidence="10">
    <location>
        <begin position="240"/>
        <end position="301"/>
    </location>
</feature>
<evidence type="ECO:0000256" key="7">
    <source>
        <dbReference type="ARBA" id="ARBA00023054"/>
    </source>
</evidence>
<evidence type="ECO:0000256" key="6">
    <source>
        <dbReference type="ARBA" id="ARBA00022776"/>
    </source>
</evidence>
<dbReference type="GO" id="GO:0051301">
    <property type="term" value="P:cell division"/>
    <property type="evidence" value="ECO:0007669"/>
    <property type="project" value="UniProtKB-KW"/>
</dbReference>
<dbReference type="InterPro" id="IPR026243">
    <property type="entry name" value="HAUS1"/>
</dbReference>
<reference evidence="11 12" key="1">
    <citation type="journal article" date="2014" name="BMC Genomics">
        <title>Genome sequencing of four Aureobasidium pullulans varieties: biotechnological potential, stress tolerance, and description of new species.</title>
        <authorList>
            <person name="Gostin Ar C."/>
            <person name="Ohm R.A."/>
            <person name="Kogej T."/>
            <person name="Sonjak S."/>
            <person name="Turk M."/>
            <person name="Zajc J."/>
            <person name="Zalar P."/>
            <person name="Grube M."/>
            <person name="Sun H."/>
            <person name="Han J."/>
            <person name="Sharma A."/>
            <person name="Chiniquy J."/>
            <person name="Ngan C.Y."/>
            <person name="Lipzen A."/>
            <person name="Barry K."/>
            <person name="Grigoriev I.V."/>
            <person name="Gunde-Cimerman N."/>
        </authorList>
    </citation>
    <scope>NUCLEOTIDE SEQUENCE [LARGE SCALE GENOMIC DNA]</scope>
    <source>
        <strain evidence="11 12">CBS 147.97</strain>
    </source>
</reference>
<dbReference type="AlphaFoldDB" id="A0A074W8W8"/>
<evidence type="ECO:0000256" key="1">
    <source>
        <dbReference type="ARBA" id="ARBA00004186"/>
    </source>
</evidence>
<keyword evidence="3" id="KW-0963">Cytoplasm</keyword>
<dbReference type="GO" id="GO:0070652">
    <property type="term" value="C:HAUS complex"/>
    <property type="evidence" value="ECO:0007669"/>
    <property type="project" value="InterPro"/>
</dbReference>
<comment type="subcellular location">
    <subcellularLocation>
        <location evidence="1">Cytoplasm</location>
        <location evidence="1">Cytoskeleton</location>
        <location evidence="1">Spindle</location>
    </subcellularLocation>
</comment>
<dbReference type="Proteomes" id="UP000027730">
    <property type="component" value="Unassembled WGS sequence"/>
</dbReference>
<keyword evidence="9" id="KW-0131">Cell cycle</keyword>
<evidence type="ECO:0008006" key="13">
    <source>
        <dbReference type="Google" id="ProtNLM"/>
    </source>
</evidence>
<keyword evidence="7 10" id="KW-0175">Coiled coil</keyword>
<dbReference type="EMBL" id="KL584721">
    <property type="protein sequence ID" value="KEQ69535.1"/>
    <property type="molecule type" value="Genomic_DNA"/>
</dbReference>
<protein>
    <recommendedName>
        <fullName evidence="13">HAUS augmin-like complex subunit 1</fullName>
    </recommendedName>
</protein>
<dbReference type="GO" id="GO:0005874">
    <property type="term" value="C:microtubule"/>
    <property type="evidence" value="ECO:0007669"/>
    <property type="project" value="UniProtKB-KW"/>
</dbReference>
<gene>
    <name evidence="11" type="ORF">M436DRAFT_55618</name>
</gene>
<evidence type="ECO:0000313" key="11">
    <source>
        <dbReference type="EMBL" id="KEQ69535.1"/>
    </source>
</evidence>
<dbReference type="PANTHER" id="PTHR31570">
    <property type="entry name" value="HAUS AUGMIN-LIKE COMPLEX SUBUNIT 1"/>
    <property type="match status" value="1"/>
</dbReference>
<sequence>MNQAPNFSPSTPLEYSLFSPSKAAEQQRLAKDWTYVHQFLSQKYPFPQKVPRFEENEETLKALLALAAFNEKGDEGWGGLCGVERSCVRELEEREVSFKTQETTATLNNSLTSSLITSLSSHGTADLTAQATTAVTLNFMTTAATTLATALISLSTSLFALHNQIAATQTLQTSLLAHQTTLRNELQDLQSSDFQSEKNLPQRTAEIIRQTKLLKAKVGEYDERLRNASASGSEIPERLLTDVEAANANAEVLMQRLRDVEQRIEAYEGVPPEAREARRVMQELRAELESWIRRRDEMFERMVGGRK</sequence>
<evidence type="ECO:0000256" key="5">
    <source>
        <dbReference type="ARBA" id="ARBA00022701"/>
    </source>
</evidence>
<evidence type="ECO:0000313" key="12">
    <source>
        <dbReference type="Proteomes" id="UP000027730"/>
    </source>
</evidence>
<evidence type="ECO:0000256" key="4">
    <source>
        <dbReference type="ARBA" id="ARBA00022618"/>
    </source>
</evidence>
<keyword evidence="12" id="KW-1185">Reference proteome</keyword>
<dbReference type="GO" id="GO:0005829">
    <property type="term" value="C:cytosol"/>
    <property type="evidence" value="ECO:0007669"/>
    <property type="project" value="TreeGrafter"/>
</dbReference>
<dbReference type="PANTHER" id="PTHR31570:SF1">
    <property type="entry name" value="HAUS AUGMIN-LIKE COMPLEX SUBUNIT 1"/>
    <property type="match status" value="1"/>
</dbReference>
<dbReference type="HOGENOM" id="CLU_068908_0_0_1"/>